<dbReference type="EMBL" id="JAHKRT010000007">
    <property type="protein sequence ID" value="MBU3078915.1"/>
    <property type="molecule type" value="Genomic_DNA"/>
</dbReference>
<dbReference type="Proteomes" id="UP000776276">
    <property type="component" value="Unassembled WGS sequence"/>
</dbReference>
<organism evidence="1 2">
    <name type="scientific">Sphingomonas quercus</name>
    <dbReference type="NCBI Taxonomy" id="2842451"/>
    <lineage>
        <taxon>Bacteria</taxon>
        <taxon>Pseudomonadati</taxon>
        <taxon>Pseudomonadota</taxon>
        <taxon>Alphaproteobacteria</taxon>
        <taxon>Sphingomonadales</taxon>
        <taxon>Sphingomonadaceae</taxon>
        <taxon>Sphingomonas</taxon>
    </lineage>
</organism>
<keyword evidence="2" id="KW-1185">Reference proteome</keyword>
<sequence>MTAGIRQSRASRDLFVALAFLVLLIRTLVPSGFMPVAMDDKVVIQLCTGAGPASIVIDRDGGSDHHPADEHKASDHPCTYSGGFTGGLLDAVPPRLAAPLVHAVTLPFGAALADLTVHRLAAPPPPAIGPPPTL</sequence>
<reference evidence="1 2" key="1">
    <citation type="submission" date="2021-06" db="EMBL/GenBank/DDBJ databases">
        <title>Sphingomonas sp. XMGL2, whole genome shotgun sequencing project.</title>
        <authorList>
            <person name="Zhao G."/>
            <person name="Shen L."/>
        </authorList>
    </citation>
    <scope>NUCLEOTIDE SEQUENCE [LARGE SCALE GENOMIC DNA]</scope>
    <source>
        <strain evidence="1 2">XMGL2</strain>
    </source>
</reference>
<comment type="caution">
    <text evidence="1">The sequence shown here is derived from an EMBL/GenBank/DDBJ whole genome shotgun (WGS) entry which is preliminary data.</text>
</comment>
<protein>
    <recommendedName>
        <fullName evidence="3">DUF2946 domain-containing protein</fullName>
    </recommendedName>
</protein>
<accession>A0ABS6BKT5</accession>
<proteinExistence type="predicted"/>
<name>A0ABS6BKT5_9SPHN</name>
<evidence type="ECO:0000313" key="2">
    <source>
        <dbReference type="Proteomes" id="UP000776276"/>
    </source>
</evidence>
<evidence type="ECO:0008006" key="3">
    <source>
        <dbReference type="Google" id="ProtNLM"/>
    </source>
</evidence>
<dbReference type="RefSeq" id="WP_216326005.1">
    <property type="nucleotide sequence ID" value="NZ_JAHKRT010000007.1"/>
</dbReference>
<gene>
    <name evidence="1" type="ORF">KOF26_13695</name>
</gene>
<evidence type="ECO:0000313" key="1">
    <source>
        <dbReference type="EMBL" id="MBU3078915.1"/>
    </source>
</evidence>